<gene>
    <name evidence="1" type="ORF">Rain11_2203</name>
</gene>
<dbReference type="AlphaFoldDB" id="A0A2N3I9T0"/>
<reference evidence="1 2" key="1">
    <citation type="submission" date="2017-06" db="EMBL/GenBank/DDBJ databases">
        <title>Raineya orbicola gen. nov., sp. nov. a slightly thermophilic bacterium of the phylum Bacteroidetes and the description of Raineyaceae fam. nov.</title>
        <authorList>
            <person name="Albuquerque L."/>
            <person name="Polonia A.R.M."/>
            <person name="Barroso C."/>
            <person name="Froufe H.J.C."/>
            <person name="Lage O."/>
            <person name="Lobo-Da-Cunha A."/>
            <person name="Egas C."/>
            <person name="Da Costa M.S."/>
        </authorList>
    </citation>
    <scope>NUCLEOTIDE SEQUENCE [LARGE SCALE GENOMIC DNA]</scope>
    <source>
        <strain evidence="1 2">SPSPC-11</strain>
    </source>
</reference>
<dbReference type="Proteomes" id="UP000233387">
    <property type="component" value="Unassembled WGS sequence"/>
</dbReference>
<protein>
    <recommendedName>
        <fullName evidence="3">Transposase</fullName>
    </recommendedName>
</protein>
<organism evidence="1 2">
    <name type="scientific">Raineya orbicola</name>
    <dbReference type="NCBI Taxonomy" id="2016530"/>
    <lineage>
        <taxon>Bacteria</taxon>
        <taxon>Pseudomonadati</taxon>
        <taxon>Bacteroidota</taxon>
        <taxon>Cytophagia</taxon>
        <taxon>Cytophagales</taxon>
        <taxon>Raineyaceae</taxon>
        <taxon>Raineya</taxon>
    </lineage>
</organism>
<sequence>MPKQKKPFHKKGFFPYEKVLNRCLNNQVSILKHRYFFRCKGNQKIIKKVKKNLEFILKNLIAQNGQTF</sequence>
<accession>A0A2N3I9T0</accession>
<evidence type="ECO:0000313" key="1">
    <source>
        <dbReference type="EMBL" id="PKQ67040.1"/>
    </source>
</evidence>
<evidence type="ECO:0000313" key="2">
    <source>
        <dbReference type="Proteomes" id="UP000233387"/>
    </source>
</evidence>
<comment type="caution">
    <text evidence="1">The sequence shown here is derived from an EMBL/GenBank/DDBJ whole genome shotgun (WGS) entry which is preliminary data.</text>
</comment>
<name>A0A2N3I9T0_9BACT</name>
<keyword evidence="2" id="KW-1185">Reference proteome</keyword>
<proteinExistence type="predicted"/>
<evidence type="ECO:0008006" key="3">
    <source>
        <dbReference type="Google" id="ProtNLM"/>
    </source>
</evidence>
<dbReference type="EMBL" id="NKXO01000039">
    <property type="protein sequence ID" value="PKQ67040.1"/>
    <property type="molecule type" value="Genomic_DNA"/>
</dbReference>